<evidence type="ECO:0000256" key="2">
    <source>
        <dbReference type="ARBA" id="ARBA00007193"/>
    </source>
</evidence>
<reference evidence="14" key="1">
    <citation type="submission" date="2020-07" db="EMBL/GenBank/DDBJ databases">
        <title>Multicomponent nature underlies the extraordinary mechanical properties of spider dragline silk.</title>
        <authorList>
            <person name="Kono N."/>
            <person name="Nakamura H."/>
            <person name="Mori M."/>
            <person name="Yoshida Y."/>
            <person name="Ohtoshi R."/>
            <person name="Malay A.D."/>
            <person name="Moran D.A.P."/>
            <person name="Tomita M."/>
            <person name="Numata K."/>
            <person name="Arakawa K."/>
        </authorList>
    </citation>
    <scope>NUCLEOTIDE SEQUENCE</scope>
</reference>
<evidence type="ECO:0000256" key="6">
    <source>
        <dbReference type="ARBA" id="ARBA00022989"/>
    </source>
</evidence>
<comment type="subcellular location">
    <subcellularLocation>
        <location evidence="1">Membrane</location>
        <topology evidence="1">Multi-pass membrane protein</topology>
    </subcellularLocation>
</comment>
<feature type="transmembrane region" description="Helical" evidence="13">
    <location>
        <begin position="7"/>
        <end position="28"/>
    </location>
</feature>
<comment type="similarity">
    <text evidence="2 12">Belongs to the amiloride-sensitive sodium channel (TC 1.A.6) family.</text>
</comment>
<evidence type="ECO:0000256" key="11">
    <source>
        <dbReference type="ARBA" id="ARBA00023303"/>
    </source>
</evidence>
<evidence type="ECO:0000313" key="14">
    <source>
        <dbReference type="EMBL" id="GFR30129.1"/>
    </source>
</evidence>
<evidence type="ECO:0000256" key="5">
    <source>
        <dbReference type="ARBA" id="ARBA00022692"/>
    </source>
</evidence>
<dbReference type="Proteomes" id="UP000887116">
    <property type="component" value="Unassembled WGS sequence"/>
</dbReference>
<name>A0A8X6M3N2_TRICU</name>
<keyword evidence="15" id="KW-1185">Reference proteome</keyword>
<evidence type="ECO:0000256" key="8">
    <source>
        <dbReference type="ARBA" id="ARBA00023065"/>
    </source>
</evidence>
<dbReference type="GO" id="GO:0005886">
    <property type="term" value="C:plasma membrane"/>
    <property type="evidence" value="ECO:0007669"/>
    <property type="project" value="TreeGrafter"/>
</dbReference>
<keyword evidence="11 12" id="KW-0407">Ion channel</keyword>
<evidence type="ECO:0000256" key="13">
    <source>
        <dbReference type="SAM" id="Phobius"/>
    </source>
</evidence>
<protein>
    <submittedName>
        <fullName evidence="14">Uncharacterized protein</fullName>
    </submittedName>
</protein>
<evidence type="ECO:0000256" key="4">
    <source>
        <dbReference type="ARBA" id="ARBA00022461"/>
    </source>
</evidence>
<keyword evidence="3 12" id="KW-0813">Transport</keyword>
<dbReference type="AlphaFoldDB" id="A0A8X6M3N2"/>
<comment type="caution">
    <text evidence="14">The sequence shown here is derived from an EMBL/GenBank/DDBJ whole genome shotgun (WGS) entry which is preliminary data.</text>
</comment>
<evidence type="ECO:0000256" key="1">
    <source>
        <dbReference type="ARBA" id="ARBA00004141"/>
    </source>
</evidence>
<evidence type="ECO:0000256" key="9">
    <source>
        <dbReference type="ARBA" id="ARBA00023136"/>
    </source>
</evidence>
<dbReference type="EMBL" id="BMAO01019361">
    <property type="protein sequence ID" value="GFR30129.1"/>
    <property type="molecule type" value="Genomic_DNA"/>
</dbReference>
<feature type="transmembrane region" description="Helical" evidence="13">
    <location>
        <begin position="379"/>
        <end position="403"/>
    </location>
</feature>
<dbReference type="Gene3D" id="1.10.287.770">
    <property type="entry name" value="YojJ-like"/>
    <property type="match status" value="1"/>
</dbReference>
<gene>
    <name evidence="14" type="primary">AVEN_124396_1</name>
    <name evidence="14" type="ORF">TNCT_445091</name>
</gene>
<keyword evidence="10 12" id="KW-0739">Sodium transport</keyword>
<keyword evidence="8 12" id="KW-0406">Ion transport</keyword>
<keyword evidence="5 12" id="KW-0812">Transmembrane</keyword>
<keyword evidence="4 12" id="KW-0894">Sodium channel</keyword>
<dbReference type="InterPro" id="IPR001873">
    <property type="entry name" value="ENaC"/>
</dbReference>
<evidence type="ECO:0000256" key="10">
    <source>
        <dbReference type="ARBA" id="ARBA00023201"/>
    </source>
</evidence>
<evidence type="ECO:0000256" key="7">
    <source>
        <dbReference type="ARBA" id="ARBA00023053"/>
    </source>
</evidence>
<evidence type="ECO:0000256" key="3">
    <source>
        <dbReference type="ARBA" id="ARBA00022448"/>
    </source>
</evidence>
<dbReference type="PANTHER" id="PTHR11690">
    <property type="entry name" value="AMILORIDE-SENSITIVE SODIUM CHANNEL-RELATED"/>
    <property type="match status" value="1"/>
</dbReference>
<dbReference type="OrthoDB" id="6434752at2759"/>
<evidence type="ECO:0000256" key="12">
    <source>
        <dbReference type="RuleBase" id="RU000679"/>
    </source>
</evidence>
<accession>A0A8X6M3N2</accession>
<dbReference type="Pfam" id="PF00858">
    <property type="entry name" value="ASC"/>
    <property type="match status" value="1"/>
</dbReference>
<organism evidence="14 15">
    <name type="scientific">Trichonephila clavata</name>
    <name type="common">Joro spider</name>
    <name type="synonym">Nephila clavata</name>
    <dbReference type="NCBI Taxonomy" id="2740835"/>
    <lineage>
        <taxon>Eukaryota</taxon>
        <taxon>Metazoa</taxon>
        <taxon>Ecdysozoa</taxon>
        <taxon>Arthropoda</taxon>
        <taxon>Chelicerata</taxon>
        <taxon>Arachnida</taxon>
        <taxon>Araneae</taxon>
        <taxon>Araneomorphae</taxon>
        <taxon>Entelegynae</taxon>
        <taxon>Araneoidea</taxon>
        <taxon>Nephilidae</taxon>
        <taxon>Trichonephila</taxon>
    </lineage>
</organism>
<sequence length="443" mass="51637">MNHLRVILIISCSAGFLYKIYFCFLYYWTYPVVIDIQTTVPEEFPIPAITFCNGNGIIPNNFCRLGELCLRFGIVQIVLSCKKLLAMCELFDYRVPKDLKLIPFQAILKRNTFSPSLLDSLKKPIAEFFRCKIISSTGERNCTIDDAIVGSYYSDSDFFGICYTINSKWKQPNKAEEKINRSDKIEIEFYVDLDDRHLNVSMDTIVRPKFNYPSLVVTQLGLHNNLVSLSPYQNGVELLGGKQYEITFKQMAMEECKYNLSLEDFGCIPFTVDYPHNNSVCKVCEDCFNMTYVESRCEKLLEKYNQPCDYINYELTMKEKNVLIKKTMYPCVKSSILTRRCQTIHVDILFNDFEITTTSYKPKLESLELVSIIGSYMGMYLGISMASASWLFEIPLSLAAKFLKKRRRREKKMKKKLSFDKRWSHISLPLRLRRRTQVFEFNS</sequence>
<dbReference type="GO" id="GO:0015280">
    <property type="term" value="F:ligand-gated sodium channel activity"/>
    <property type="evidence" value="ECO:0007669"/>
    <property type="project" value="TreeGrafter"/>
</dbReference>
<keyword evidence="9 13" id="KW-0472">Membrane</keyword>
<keyword evidence="7" id="KW-0915">Sodium</keyword>
<keyword evidence="6 13" id="KW-1133">Transmembrane helix</keyword>
<evidence type="ECO:0000313" key="15">
    <source>
        <dbReference type="Proteomes" id="UP000887116"/>
    </source>
</evidence>
<proteinExistence type="inferred from homology"/>